<reference evidence="8 9" key="1">
    <citation type="submission" date="2019-05" db="EMBL/GenBank/DDBJ databases">
        <title>Another draft genome of Portunus trituberculatus and its Hox gene families provides insights of decapod evolution.</title>
        <authorList>
            <person name="Jeong J.-H."/>
            <person name="Song I."/>
            <person name="Kim S."/>
            <person name="Choi T."/>
            <person name="Kim D."/>
            <person name="Ryu S."/>
            <person name="Kim W."/>
        </authorList>
    </citation>
    <scope>NUCLEOTIDE SEQUENCE [LARGE SCALE GENOMIC DNA]</scope>
    <source>
        <tissue evidence="8">Muscle</tissue>
    </source>
</reference>
<dbReference type="GO" id="GO:0004521">
    <property type="term" value="F:RNA endonuclease activity"/>
    <property type="evidence" value="ECO:0007669"/>
    <property type="project" value="TreeGrafter"/>
</dbReference>
<dbReference type="SUPFAM" id="SSF54060">
    <property type="entry name" value="His-Me finger endonucleases"/>
    <property type="match status" value="1"/>
</dbReference>
<dbReference type="CDD" id="cd00091">
    <property type="entry name" value="NUC"/>
    <property type="match status" value="1"/>
</dbReference>
<evidence type="ECO:0000256" key="1">
    <source>
        <dbReference type="ARBA" id="ARBA00010052"/>
    </source>
</evidence>
<feature type="active site" description="Proton acceptor" evidence="4">
    <location>
        <position position="252"/>
    </location>
</feature>
<dbReference type="EMBL" id="VSRR010005327">
    <property type="protein sequence ID" value="MPC42148.1"/>
    <property type="molecule type" value="Genomic_DNA"/>
</dbReference>
<dbReference type="GO" id="GO:0005634">
    <property type="term" value="C:nucleus"/>
    <property type="evidence" value="ECO:0007669"/>
    <property type="project" value="TreeGrafter"/>
</dbReference>
<dbReference type="GO" id="GO:0006309">
    <property type="term" value="P:apoptotic DNA fragmentation"/>
    <property type="evidence" value="ECO:0007669"/>
    <property type="project" value="TreeGrafter"/>
</dbReference>
<name>A0A5B7FAL7_PORTR</name>
<evidence type="ECO:0000256" key="2">
    <source>
        <dbReference type="ARBA" id="ARBA00022722"/>
    </source>
</evidence>
<keyword evidence="9" id="KW-1185">Reference proteome</keyword>
<keyword evidence="3" id="KW-0255">Endonuclease</keyword>
<evidence type="ECO:0000313" key="8">
    <source>
        <dbReference type="EMBL" id="MPC42148.1"/>
    </source>
</evidence>
<dbReference type="GO" id="GO:0000014">
    <property type="term" value="F:single-stranded DNA endodeoxyribonuclease activity"/>
    <property type="evidence" value="ECO:0007669"/>
    <property type="project" value="TreeGrafter"/>
</dbReference>
<evidence type="ECO:0000256" key="5">
    <source>
        <dbReference type="PIRSR" id="PIRSR640255-2"/>
    </source>
</evidence>
<dbReference type="SMART" id="SM00892">
    <property type="entry name" value="Endonuclease_NS"/>
    <property type="match status" value="1"/>
</dbReference>
<dbReference type="Pfam" id="PF01223">
    <property type="entry name" value="Endonuclease_NS"/>
    <property type="match status" value="1"/>
</dbReference>
<dbReference type="GO" id="GO:0005743">
    <property type="term" value="C:mitochondrial inner membrane"/>
    <property type="evidence" value="ECO:0007669"/>
    <property type="project" value="TreeGrafter"/>
</dbReference>
<dbReference type="FunFam" id="3.40.570.10:FF:000007">
    <property type="entry name" value="Alkaline nuclease"/>
    <property type="match status" value="1"/>
</dbReference>
<feature type="binding site" evidence="5">
    <location>
        <position position="282"/>
    </location>
    <ligand>
        <name>Mg(2+)</name>
        <dbReference type="ChEBI" id="CHEBI:18420"/>
        <note>catalytic</note>
    </ligand>
</feature>
<feature type="domain" description="DNA/RNA non-specific endonuclease/pyrophosphatase/phosphodiesterase" evidence="7">
    <location>
        <begin position="163"/>
        <end position="416"/>
    </location>
</feature>
<organism evidence="8 9">
    <name type="scientific">Portunus trituberculatus</name>
    <name type="common">Swimming crab</name>
    <name type="synonym">Neptunus trituberculatus</name>
    <dbReference type="NCBI Taxonomy" id="210409"/>
    <lineage>
        <taxon>Eukaryota</taxon>
        <taxon>Metazoa</taxon>
        <taxon>Ecdysozoa</taxon>
        <taxon>Arthropoda</taxon>
        <taxon>Crustacea</taxon>
        <taxon>Multicrustacea</taxon>
        <taxon>Malacostraca</taxon>
        <taxon>Eumalacostraca</taxon>
        <taxon>Eucarida</taxon>
        <taxon>Decapoda</taxon>
        <taxon>Pleocyemata</taxon>
        <taxon>Brachyura</taxon>
        <taxon>Eubrachyura</taxon>
        <taxon>Portunoidea</taxon>
        <taxon>Portunidae</taxon>
        <taxon>Portuninae</taxon>
        <taxon>Portunus</taxon>
    </lineage>
</organism>
<evidence type="ECO:0000256" key="4">
    <source>
        <dbReference type="PIRSR" id="PIRSR640255-1"/>
    </source>
</evidence>
<dbReference type="Proteomes" id="UP000324222">
    <property type="component" value="Unassembled WGS sequence"/>
</dbReference>
<sequence>MEFGRGIFTRFVLIVLFSACGYCSDCMWDKDKDFPRYPPLILDSSFEFVLPVEENGNRVVRLLCGVSHECVVSTVSSRRLALGEIVTLACPGDELENLHLVEAKARCLEDGLLMIEDSVWDMASLGCGDDVKEMILRDQGACGAGDIGVLHEIGFEVLSAERFKKVLRVCFDPTSETTLYTEHLIHGASIAAKDIDSSRPSFKTSTGFFSVSMSSVYSQNSQLELMIKLLGDEDLAHQIIDTHKQLYFAKGHMSPDADFVIMANQDATYYYINAVPQWQAFNNGNWKYLEFAARDLAEKKRRDLRVYSGGWGVLELDDINGNPVEVFLGLAQEKKVVPAPAVTWKFRSHRGPFYRIQVVHDEVTNCAAAIVGVNNPHLTSAPSTLCEDLCSSLQWIDFDVADLEHGYTYCCSVADLRAAVPHVPDLGEVCLLTE</sequence>
<proteinExistence type="inferred from homology"/>
<accession>A0A5B7FAL7</accession>
<evidence type="ECO:0000313" key="9">
    <source>
        <dbReference type="Proteomes" id="UP000324222"/>
    </source>
</evidence>
<dbReference type="OrthoDB" id="5960141at2759"/>
<keyword evidence="2" id="KW-0540">Nuclease</keyword>
<dbReference type="Gene3D" id="3.40.570.10">
    <property type="entry name" value="Extracellular Endonuclease, subunit A"/>
    <property type="match status" value="1"/>
</dbReference>
<keyword evidence="3" id="KW-0378">Hydrolase</keyword>
<evidence type="ECO:0000256" key="3">
    <source>
        <dbReference type="ARBA" id="ARBA00022759"/>
    </source>
</evidence>
<keyword evidence="6" id="KW-0732">Signal</keyword>
<comment type="similarity">
    <text evidence="1">Belongs to the DNA/RNA non-specific endonuclease family.</text>
</comment>
<comment type="caution">
    <text evidence="8">The sequence shown here is derived from an EMBL/GenBank/DDBJ whole genome shotgun (WGS) entry which is preliminary data.</text>
</comment>
<dbReference type="InterPro" id="IPR044929">
    <property type="entry name" value="DNA/RNA_non-sp_Endonuclease_sf"/>
</dbReference>
<evidence type="ECO:0000259" key="7">
    <source>
        <dbReference type="SMART" id="SM00892"/>
    </source>
</evidence>
<dbReference type="GO" id="GO:0003676">
    <property type="term" value="F:nucleic acid binding"/>
    <property type="evidence" value="ECO:0007669"/>
    <property type="project" value="InterPro"/>
</dbReference>
<dbReference type="InterPro" id="IPR001604">
    <property type="entry name" value="Endo_G_ENPP1-like_dom"/>
</dbReference>
<dbReference type="InterPro" id="IPR044925">
    <property type="entry name" value="His-Me_finger_sf"/>
</dbReference>
<evidence type="ECO:0000256" key="6">
    <source>
        <dbReference type="SAM" id="SignalP"/>
    </source>
</evidence>
<gene>
    <name evidence="8" type="ORF">E2C01_035762</name>
</gene>
<dbReference type="PANTHER" id="PTHR13966">
    <property type="entry name" value="ENDONUCLEASE RELATED"/>
    <property type="match status" value="1"/>
</dbReference>
<feature type="signal peptide" evidence="6">
    <location>
        <begin position="1"/>
        <end position="23"/>
    </location>
</feature>
<feature type="chain" id="PRO_5022831440" description="DNA/RNA non-specific endonuclease/pyrophosphatase/phosphodiesterase domain-containing protein" evidence="6">
    <location>
        <begin position="24"/>
        <end position="434"/>
    </location>
</feature>
<protein>
    <recommendedName>
        <fullName evidence="7">DNA/RNA non-specific endonuclease/pyrophosphatase/phosphodiesterase domain-containing protein</fullName>
    </recommendedName>
</protein>
<dbReference type="InterPro" id="IPR040255">
    <property type="entry name" value="Non-specific_endonuclease"/>
</dbReference>
<keyword evidence="5" id="KW-0479">Metal-binding</keyword>
<dbReference type="GO" id="GO:0046872">
    <property type="term" value="F:metal ion binding"/>
    <property type="evidence" value="ECO:0007669"/>
    <property type="project" value="UniProtKB-KW"/>
</dbReference>
<dbReference type="PANTHER" id="PTHR13966:SF17">
    <property type="entry name" value="ENDONUCLEASE-RELATED"/>
    <property type="match status" value="1"/>
</dbReference>
<dbReference type="AlphaFoldDB" id="A0A5B7FAL7"/>